<dbReference type="InterPro" id="IPR005442">
    <property type="entry name" value="GST_omega"/>
</dbReference>
<dbReference type="InterPro" id="IPR040079">
    <property type="entry name" value="Glutathione_S-Trfase"/>
</dbReference>
<evidence type="ECO:0000256" key="2">
    <source>
        <dbReference type="ARBA" id="ARBA00022679"/>
    </source>
</evidence>
<dbReference type="GO" id="GO:0045174">
    <property type="term" value="F:glutathione dehydrogenase (ascorbate) activity"/>
    <property type="evidence" value="ECO:0007669"/>
    <property type="project" value="UniProtKB-ARBA"/>
</dbReference>
<dbReference type="EC" id="2.5.1.18" evidence="1"/>
<gene>
    <name evidence="7" type="ORF">A2527_11515</name>
</gene>
<dbReference type="Pfam" id="PF13409">
    <property type="entry name" value="GST_N_2"/>
    <property type="match status" value="1"/>
</dbReference>
<evidence type="ECO:0000259" key="5">
    <source>
        <dbReference type="PROSITE" id="PS50404"/>
    </source>
</evidence>
<dbReference type="SUPFAM" id="SSF47616">
    <property type="entry name" value="GST C-terminal domain-like"/>
    <property type="match status" value="1"/>
</dbReference>
<proteinExistence type="predicted"/>
<dbReference type="SFLD" id="SFLDS00019">
    <property type="entry name" value="Glutathione_Transferase_(cytos"/>
    <property type="match status" value="1"/>
</dbReference>
<dbReference type="InterPro" id="IPR036282">
    <property type="entry name" value="Glutathione-S-Trfase_C_sf"/>
</dbReference>
<evidence type="ECO:0000256" key="4">
    <source>
        <dbReference type="ARBA" id="ARBA00047960"/>
    </source>
</evidence>
<evidence type="ECO:0000313" key="8">
    <source>
        <dbReference type="Proteomes" id="UP000178449"/>
    </source>
</evidence>
<dbReference type="STRING" id="1817772.A2527_11515"/>
<dbReference type="InterPro" id="IPR050983">
    <property type="entry name" value="GST_Omega/HSP26"/>
</dbReference>
<dbReference type="SUPFAM" id="SSF52833">
    <property type="entry name" value="Thioredoxin-like"/>
    <property type="match status" value="1"/>
</dbReference>
<dbReference type="FunFam" id="3.40.30.10:FF:000123">
    <property type="entry name" value="Glutathione transferase o1"/>
    <property type="match status" value="1"/>
</dbReference>
<dbReference type="PANTHER" id="PTHR43968">
    <property type="match status" value="1"/>
</dbReference>
<dbReference type="PROSITE" id="PS50404">
    <property type="entry name" value="GST_NTER"/>
    <property type="match status" value="1"/>
</dbReference>
<dbReference type="InterPro" id="IPR010987">
    <property type="entry name" value="Glutathione-S-Trfase_C-like"/>
</dbReference>
<dbReference type="Gene3D" id="3.40.30.10">
    <property type="entry name" value="Glutaredoxin"/>
    <property type="match status" value="1"/>
</dbReference>
<name>A0A1F6G6K1_9PROT</name>
<dbReference type="InterPro" id="IPR004045">
    <property type="entry name" value="Glutathione_S-Trfase_N"/>
</dbReference>
<dbReference type="PANTHER" id="PTHR43968:SF6">
    <property type="entry name" value="GLUTATHIONE S-TRANSFERASE OMEGA"/>
    <property type="match status" value="1"/>
</dbReference>
<comment type="caution">
    <text evidence="7">The sequence shown here is derived from an EMBL/GenBank/DDBJ whole genome shotgun (WGS) entry which is preliminary data.</text>
</comment>
<sequence>MAKPRLISFELCPYVQRSVILLLEKQVDFDITYIDLAHKPDWFLALSPLGKVPVLEVEGRAIFESAVIAEYLDEVYPPSIHPKDPLDKAVNRAWIEFVSSLFVANYGQMMAPDQTGFEAKNAELGRGLDQLEAQLGVGPYFNGAEPALIDFCAAPLLQRIELCQRAGLPDLFQSRPKLRCWVTSLLDRPSLSQSVPAGFEEKYLGFVKSKGSYVAQHYLGAH</sequence>
<protein>
    <recommendedName>
        <fullName evidence="1">glutathione transferase</fullName>
        <ecNumber evidence="1">2.5.1.18</ecNumber>
    </recommendedName>
</protein>
<feature type="domain" description="GST C-terminal" evidence="6">
    <location>
        <begin position="84"/>
        <end position="206"/>
    </location>
</feature>
<dbReference type="SFLD" id="SFLDG00358">
    <property type="entry name" value="Main_(cytGST)"/>
    <property type="match status" value="1"/>
</dbReference>
<dbReference type="PRINTS" id="PR01625">
    <property type="entry name" value="GSTRNSFRASEO"/>
</dbReference>
<dbReference type="CDD" id="cd00299">
    <property type="entry name" value="GST_C_family"/>
    <property type="match status" value="1"/>
</dbReference>
<evidence type="ECO:0000256" key="1">
    <source>
        <dbReference type="ARBA" id="ARBA00012452"/>
    </source>
</evidence>
<dbReference type="GO" id="GO:0005737">
    <property type="term" value="C:cytoplasm"/>
    <property type="evidence" value="ECO:0007669"/>
    <property type="project" value="InterPro"/>
</dbReference>
<evidence type="ECO:0000256" key="3">
    <source>
        <dbReference type="ARBA" id="ARBA00023002"/>
    </source>
</evidence>
<comment type="catalytic activity">
    <reaction evidence="4">
        <text>RX + glutathione = an S-substituted glutathione + a halide anion + H(+)</text>
        <dbReference type="Rhea" id="RHEA:16437"/>
        <dbReference type="ChEBI" id="CHEBI:15378"/>
        <dbReference type="ChEBI" id="CHEBI:16042"/>
        <dbReference type="ChEBI" id="CHEBI:17792"/>
        <dbReference type="ChEBI" id="CHEBI:57925"/>
        <dbReference type="ChEBI" id="CHEBI:90779"/>
        <dbReference type="EC" id="2.5.1.18"/>
    </reaction>
</comment>
<dbReference type="Proteomes" id="UP000178449">
    <property type="component" value="Unassembled WGS sequence"/>
</dbReference>
<accession>A0A1F6G6K1</accession>
<keyword evidence="2" id="KW-0808">Transferase</keyword>
<reference evidence="7 8" key="1">
    <citation type="journal article" date="2016" name="Nat. Commun.">
        <title>Thousands of microbial genomes shed light on interconnected biogeochemical processes in an aquifer system.</title>
        <authorList>
            <person name="Anantharaman K."/>
            <person name="Brown C.T."/>
            <person name="Hug L.A."/>
            <person name="Sharon I."/>
            <person name="Castelle C.J."/>
            <person name="Probst A.J."/>
            <person name="Thomas B.C."/>
            <person name="Singh A."/>
            <person name="Wilkins M.J."/>
            <person name="Karaoz U."/>
            <person name="Brodie E.L."/>
            <person name="Williams K.H."/>
            <person name="Hubbard S.S."/>
            <person name="Banfield J.F."/>
        </authorList>
    </citation>
    <scope>NUCLEOTIDE SEQUENCE [LARGE SCALE GENOMIC DNA]</scope>
</reference>
<feature type="domain" description="GST N-terminal" evidence="5">
    <location>
        <begin position="2"/>
        <end position="80"/>
    </location>
</feature>
<dbReference type="SFLD" id="SFLDG01152">
    <property type="entry name" value="Main.3:_Omega-_and_Tau-like"/>
    <property type="match status" value="1"/>
</dbReference>
<dbReference type="GO" id="GO:0004364">
    <property type="term" value="F:glutathione transferase activity"/>
    <property type="evidence" value="ECO:0007669"/>
    <property type="project" value="UniProtKB-EC"/>
</dbReference>
<dbReference type="InterPro" id="IPR036249">
    <property type="entry name" value="Thioredoxin-like_sf"/>
</dbReference>
<dbReference type="InterPro" id="IPR045073">
    <property type="entry name" value="Omega/Tau-like"/>
</dbReference>
<evidence type="ECO:0000313" key="7">
    <source>
        <dbReference type="EMBL" id="OGG93743.1"/>
    </source>
</evidence>
<dbReference type="Pfam" id="PF13410">
    <property type="entry name" value="GST_C_2"/>
    <property type="match status" value="1"/>
</dbReference>
<dbReference type="PROSITE" id="PS50405">
    <property type="entry name" value="GST_CTER"/>
    <property type="match status" value="1"/>
</dbReference>
<organism evidence="7 8">
    <name type="scientific">Candidatus Lambdaproteobacteria bacterium RIFOXYD2_FULL_50_16</name>
    <dbReference type="NCBI Taxonomy" id="1817772"/>
    <lineage>
        <taxon>Bacteria</taxon>
        <taxon>Pseudomonadati</taxon>
        <taxon>Pseudomonadota</taxon>
        <taxon>Candidatus Lambdaproteobacteria</taxon>
    </lineage>
</organism>
<dbReference type="Gene3D" id="1.20.1050.10">
    <property type="match status" value="1"/>
</dbReference>
<dbReference type="AlphaFoldDB" id="A0A1F6G6K1"/>
<keyword evidence="3" id="KW-0560">Oxidoreductase</keyword>
<evidence type="ECO:0000259" key="6">
    <source>
        <dbReference type="PROSITE" id="PS50405"/>
    </source>
</evidence>
<dbReference type="EMBL" id="MFNE01000046">
    <property type="protein sequence ID" value="OGG93743.1"/>
    <property type="molecule type" value="Genomic_DNA"/>
</dbReference>